<dbReference type="PANTHER" id="PTHR36849:SF1">
    <property type="entry name" value="CYTOPLASMIC PROTEIN"/>
    <property type="match status" value="1"/>
</dbReference>
<comment type="caution">
    <text evidence="1">The sequence shown here is derived from an EMBL/GenBank/DDBJ whole genome shotgun (WGS) entry which is preliminary data.</text>
</comment>
<dbReference type="RefSeq" id="WP_354693518.1">
    <property type="nucleotide sequence ID" value="NZ_JAZHOG010000001.1"/>
</dbReference>
<gene>
    <name evidence="1" type="ORF">V3330_01050</name>
</gene>
<keyword evidence="2" id="KW-1185">Reference proteome</keyword>
<proteinExistence type="predicted"/>
<reference evidence="1 2" key="1">
    <citation type="submission" date="2024-02" db="EMBL/GenBank/DDBJ databases">
        <title>A novel Wenzhouxiangellaceae bacterium, isolated from coastal sediments.</title>
        <authorList>
            <person name="Du Z.-J."/>
            <person name="Ye Y.-Q."/>
            <person name="Zhang X.-Y."/>
        </authorList>
    </citation>
    <scope>NUCLEOTIDE SEQUENCE [LARGE SCALE GENOMIC DNA]</scope>
    <source>
        <strain evidence="1 2">CH-27</strain>
    </source>
</reference>
<organism evidence="1 2">
    <name type="scientific">Elongatibacter sediminis</name>
    <dbReference type="NCBI Taxonomy" id="3119006"/>
    <lineage>
        <taxon>Bacteria</taxon>
        <taxon>Pseudomonadati</taxon>
        <taxon>Pseudomonadota</taxon>
        <taxon>Gammaproteobacteria</taxon>
        <taxon>Chromatiales</taxon>
        <taxon>Wenzhouxiangellaceae</taxon>
        <taxon>Elongatibacter</taxon>
    </lineage>
</organism>
<evidence type="ECO:0000313" key="1">
    <source>
        <dbReference type="EMBL" id="MEJ8566195.1"/>
    </source>
</evidence>
<accession>A0AAW9RCW2</accession>
<dbReference type="Pfam" id="PF22752">
    <property type="entry name" value="DUF488-N3i"/>
    <property type="match status" value="1"/>
</dbReference>
<protein>
    <submittedName>
        <fullName evidence="1">DUF488 family protein</fullName>
    </submittedName>
</protein>
<name>A0AAW9RCW2_9GAMM</name>
<evidence type="ECO:0000313" key="2">
    <source>
        <dbReference type="Proteomes" id="UP001359886"/>
    </source>
</evidence>
<dbReference type="InterPro" id="IPR052552">
    <property type="entry name" value="YeaO-like"/>
</dbReference>
<sequence length="118" mass="13920">MDIRTRRIYQEPSRSDGLRVLVDRLWPRGVSKEDAALDAWLKSLAPSDELRKWFHEHPDEWSQFCARYHDELDQQDEVVDDLLERIGEGRATLLYASRDSEHNNAVALQSYLQHRQSD</sequence>
<dbReference type="Proteomes" id="UP001359886">
    <property type="component" value="Unassembled WGS sequence"/>
</dbReference>
<dbReference type="PANTHER" id="PTHR36849">
    <property type="entry name" value="CYTOPLASMIC PROTEIN-RELATED"/>
    <property type="match status" value="1"/>
</dbReference>
<dbReference type="AlphaFoldDB" id="A0AAW9RCW2"/>
<dbReference type="EMBL" id="JAZHOG010000001">
    <property type="protein sequence ID" value="MEJ8566195.1"/>
    <property type="molecule type" value="Genomic_DNA"/>
</dbReference>